<evidence type="ECO:0000256" key="6">
    <source>
        <dbReference type="SAM" id="MobiDB-lite"/>
    </source>
</evidence>
<dbReference type="EMBL" id="CP000031">
    <property type="protein sequence ID" value="AAV95442.1"/>
    <property type="molecule type" value="Genomic_DNA"/>
</dbReference>
<sequence>MARWPVQHGPDMQQPKPEPISAPPRQQLSQLRDIAILLALAVLALYAGAGFLIPLALAFLVYVLVTAISDRVHAATGAPEWLTTLAGIIVVLAGLFLMIAVIGGQATQFARAMASYENAFDQAVTRVAALLGEQITAFLRDNLIGIDLSALTRSAMGSATSLLNTFLLVSLYVAFLLVERRVLGIKLLLAARDPQLGRDMSQVMEAISHNLQSYLGVKTFVSLLTAGISYVVFTLLGLEFAETWAVLTFALNFIPSIGSIVAVIFPALVSLVQFDTITPFLVIVFFCGTVQFLIGNFLDPALLGRSLNMSTFMVILALTFWTAVWGLIGAFLSVPLTVCLLIVFRHVPALRPVAVLMSKDGHPEAQDSDA</sequence>
<dbReference type="GO" id="GO:0055085">
    <property type="term" value="P:transmembrane transport"/>
    <property type="evidence" value="ECO:0007669"/>
    <property type="project" value="TreeGrafter"/>
</dbReference>
<keyword evidence="4 7" id="KW-1133">Transmembrane helix</keyword>
<dbReference type="InterPro" id="IPR002549">
    <property type="entry name" value="AI-2E-like"/>
</dbReference>
<accession>Q5LRF4</accession>
<gene>
    <name evidence="8" type="ordered locus">SPO2176</name>
</gene>
<proteinExistence type="inferred from homology"/>
<comment type="subcellular location">
    <subcellularLocation>
        <location evidence="1">Membrane</location>
        <topology evidence="1">Multi-pass membrane protein</topology>
    </subcellularLocation>
</comment>
<feature type="transmembrane region" description="Helical" evidence="7">
    <location>
        <begin position="220"/>
        <end position="238"/>
    </location>
</feature>
<dbReference type="PaxDb" id="246200-SPO2176"/>
<evidence type="ECO:0000256" key="3">
    <source>
        <dbReference type="ARBA" id="ARBA00022692"/>
    </source>
</evidence>
<dbReference type="HOGENOM" id="CLU_031275_0_0_5"/>
<evidence type="ECO:0000256" key="4">
    <source>
        <dbReference type="ARBA" id="ARBA00022989"/>
    </source>
</evidence>
<feature type="transmembrane region" description="Helical" evidence="7">
    <location>
        <begin position="280"/>
        <end position="298"/>
    </location>
</feature>
<evidence type="ECO:0000256" key="1">
    <source>
        <dbReference type="ARBA" id="ARBA00004141"/>
    </source>
</evidence>
<feature type="region of interest" description="Disordered" evidence="6">
    <location>
        <begin position="1"/>
        <end position="23"/>
    </location>
</feature>
<dbReference type="STRING" id="246200.SPO2176"/>
<feature type="transmembrane region" description="Helical" evidence="7">
    <location>
        <begin position="34"/>
        <end position="61"/>
    </location>
</feature>
<reference evidence="8 9" key="1">
    <citation type="journal article" date="2004" name="Nature">
        <title>Genome sequence of Silicibacter pomeroyi reveals adaptations to the marine environment.</title>
        <authorList>
            <person name="Moran M.A."/>
            <person name="Buchan A."/>
            <person name="Gonzalez J.M."/>
            <person name="Heidelberg J.F."/>
            <person name="Whitman W.B."/>
            <person name="Kiene R.P."/>
            <person name="Henriksen J.R."/>
            <person name="King G.M."/>
            <person name="Belas R."/>
            <person name="Fuqua C."/>
            <person name="Brinkac L."/>
            <person name="Lewis M."/>
            <person name="Johri S."/>
            <person name="Weaver B."/>
            <person name="Pai G."/>
            <person name="Eisen J.A."/>
            <person name="Rahe E."/>
            <person name="Sheldon W.M."/>
            <person name="Ye W."/>
            <person name="Miller T.R."/>
            <person name="Carlton J."/>
            <person name="Rasko D.A."/>
            <person name="Paulsen I.T."/>
            <person name="Ren Q."/>
            <person name="Daugherty S.C."/>
            <person name="Deboy R.T."/>
            <person name="Dodson R.J."/>
            <person name="Durkin A.S."/>
            <person name="Madupu R."/>
            <person name="Nelson W.C."/>
            <person name="Sullivan S.A."/>
            <person name="Rosovitz M.J."/>
            <person name="Haft D.H."/>
            <person name="Selengut J."/>
            <person name="Ward N."/>
        </authorList>
    </citation>
    <scope>NUCLEOTIDE SEQUENCE [LARGE SCALE GENOMIC DNA]</scope>
    <source>
        <strain evidence="9">ATCC 700808 / DSM 15171 / DSS-3</strain>
    </source>
</reference>
<keyword evidence="9" id="KW-1185">Reference proteome</keyword>
<name>Q5LRF4_RUEPO</name>
<evidence type="ECO:0000313" key="8">
    <source>
        <dbReference type="EMBL" id="AAV95442.1"/>
    </source>
</evidence>
<evidence type="ECO:0000313" key="9">
    <source>
        <dbReference type="Proteomes" id="UP000001023"/>
    </source>
</evidence>
<feature type="transmembrane region" description="Helical" evidence="7">
    <location>
        <begin position="81"/>
        <end position="102"/>
    </location>
</feature>
<evidence type="ECO:0000256" key="2">
    <source>
        <dbReference type="ARBA" id="ARBA00009773"/>
    </source>
</evidence>
<dbReference type="PANTHER" id="PTHR21716:SF64">
    <property type="entry name" value="AI-2 TRANSPORT PROTEIN TQSA"/>
    <property type="match status" value="1"/>
</dbReference>
<dbReference type="Pfam" id="PF01594">
    <property type="entry name" value="AI-2E_transport"/>
    <property type="match status" value="1"/>
</dbReference>
<keyword evidence="3 7" id="KW-0812">Transmembrane</keyword>
<keyword evidence="5 7" id="KW-0472">Membrane</keyword>
<dbReference type="AlphaFoldDB" id="Q5LRF4"/>
<feature type="transmembrane region" description="Helical" evidence="7">
    <location>
        <begin position="244"/>
        <end position="268"/>
    </location>
</feature>
<organism evidence="8 9">
    <name type="scientific">Ruegeria pomeroyi (strain ATCC 700808 / DSM 15171 / DSS-3)</name>
    <name type="common">Silicibacter pomeroyi</name>
    <dbReference type="NCBI Taxonomy" id="246200"/>
    <lineage>
        <taxon>Bacteria</taxon>
        <taxon>Pseudomonadati</taxon>
        <taxon>Pseudomonadota</taxon>
        <taxon>Alphaproteobacteria</taxon>
        <taxon>Rhodobacterales</taxon>
        <taxon>Roseobacteraceae</taxon>
        <taxon>Ruegeria</taxon>
    </lineage>
</organism>
<reference evidence="8 9" key="2">
    <citation type="journal article" date="2014" name="Stand. Genomic Sci.">
        <title>An updated genome annotation for the model marine bacterium Ruegeria pomeroyi DSS-3.</title>
        <authorList>
            <person name="Rivers A.R."/>
            <person name="Smith C.B."/>
            <person name="Moran M.A."/>
        </authorList>
    </citation>
    <scope>GENOME REANNOTATION</scope>
    <source>
        <strain evidence="9">ATCC 700808 / DSM 15171 / DSS-3</strain>
    </source>
</reference>
<dbReference type="KEGG" id="sil:SPO2176"/>
<dbReference type="Proteomes" id="UP000001023">
    <property type="component" value="Chromosome"/>
</dbReference>
<evidence type="ECO:0000256" key="7">
    <source>
        <dbReference type="SAM" id="Phobius"/>
    </source>
</evidence>
<dbReference type="eggNOG" id="COG0628">
    <property type="taxonomic scope" value="Bacteria"/>
</dbReference>
<evidence type="ECO:0000256" key="5">
    <source>
        <dbReference type="ARBA" id="ARBA00023136"/>
    </source>
</evidence>
<protein>
    <submittedName>
        <fullName evidence="8">Membrane protein, putative</fullName>
    </submittedName>
</protein>
<comment type="similarity">
    <text evidence="2">Belongs to the autoinducer-2 exporter (AI-2E) (TC 2.A.86) family.</text>
</comment>
<feature type="transmembrane region" description="Helical" evidence="7">
    <location>
        <begin position="318"/>
        <end position="344"/>
    </location>
</feature>
<feature type="transmembrane region" description="Helical" evidence="7">
    <location>
        <begin position="159"/>
        <end position="178"/>
    </location>
</feature>
<dbReference type="GO" id="GO:0016020">
    <property type="term" value="C:membrane"/>
    <property type="evidence" value="ECO:0007669"/>
    <property type="project" value="UniProtKB-SubCell"/>
</dbReference>
<dbReference type="PANTHER" id="PTHR21716">
    <property type="entry name" value="TRANSMEMBRANE PROTEIN"/>
    <property type="match status" value="1"/>
</dbReference>